<keyword evidence="1" id="KW-0805">Transcription regulation</keyword>
<comment type="caution">
    <text evidence="5">The sequence shown here is derived from an EMBL/GenBank/DDBJ whole genome shotgun (WGS) entry which is preliminary data.</text>
</comment>
<dbReference type="InterPro" id="IPR018060">
    <property type="entry name" value="HTH_AraC"/>
</dbReference>
<evidence type="ECO:0000256" key="3">
    <source>
        <dbReference type="ARBA" id="ARBA00023163"/>
    </source>
</evidence>
<protein>
    <submittedName>
        <fullName evidence="5">AraC family transcriptional regulator</fullName>
    </submittedName>
</protein>
<dbReference type="AlphaFoldDB" id="A0A255GL22"/>
<dbReference type="SUPFAM" id="SSF46689">
    <property type="entry name" value="Homeodomain-like"/>
    <property type="match status" value="2"/>
</dbReference>
<dbReference type="Pfam" id="PF12833">
    <property type="entry name" value="HTH_18"/>
    <property type="match status" value="1"/>
</dbReference>
<dbReference type="RefSeq" id="WP_094404936.1">
    <property type="nucleotide sequence ID" value="NZ_NMVM01000004.1"/>
</dbReference>
<sequence length="274" mass="29725">MPTTARPEVLATLRFITEHQSEPLTLAEVADAVGYSPFHLARRFKAEVGLAPMQWLAAQRFLRARQLLLGSDASVTDICMEVGFSSLGTFTRRFTGEVGLGPSEFRRLPDRLHDEPARFAHVPGLDPAGGRLSGRIRFTEAARARVGQDPVIYIGLFAERAARGRPVCGSHLRGTDVFGFTDIPPGQYWLLASAYADDDPLRPLTDAWPVAGGTGAPVRIGRGLTSGQQVLMATPGEWATPITVALPALTAERTAARPPIPLPVPMHHGVWRPR</sequence>
<dbReference type="PANTHER" id="PTHR46796">
    <property type="entry name" value="HTH-TYPE TRANSCRIPTIONAL ACTIVATOR RHAS-RELATED"/>
    <property type="match status" value="1"/>
</dbReference>
<feature type="domain" description="HTH araC/xylS-type" evidence="4">
    <location>
        <begin position="10"/>
        <end position="108"/>
    </location>
</feature>
<evidence type="ECO:0000259" key="4">
    <source>
        <dbReference type="PROSITE" id="PS01124"/>
    </source>
</evidence>
<keyword evidence="2" id="KW-0238">DNA-binding</keyword>
<dbReference type="Proteomes" id="UP000215896">
    <property type="component" value="Unassembled WGS sequence"/>
</dbReference>
<dbReference type="Gene3D" id="1.10.10.60">
    <property type="entry name" value="Homeodomain-like"/>
    <property type="match status" value="2"/>
</dbReference>
<accession>A0A255GL22</accession>
<evidence type="ECO:0000313" key="5">
    <source>
        <dbReference type="EMBL" id="OYO16271.1"/>
    </source>
</evidence>
<gene>
    <name evidence="5" type="ORF">CGZ94_04825</name>
</gene>
<organism evidence="5 6">
    <name type="scientific">Enemella evansiae</name>
    <dbReference type="NCBI Taxonomy" id="2016499"/>
    <lineage>
        <taxon>Bacteria</taxon>
        <taxon>Bacillati</taxon>
        <taxon>Actinomycetota</taxon>
        <taxon>Actinomycetes</taxon>
        <taxon>Propionibacteriales</taxon>
        <taxon>Propionibacteriaceae</taxon>
        <taxon>Enemella</taxon>
    </lineage>
</organism>
<dbReference type="GO" id="GO:0003700">
    <property type="term" value="F:DNA-binding transcription factor activity"/>
    <property type="evidence" value="ECO:0007669"/>
    <property type="project" value="InterPro"/>
</dbReference>
<keyword evidence="6" id="KW-1185">Reference proteome</keyword>
<dbReference type="EMBL" id="NMVO01000004">
    <property type="protein sequence ID" value="OYO16271.1"/>
    <property type="molecule type" value="Genomic_DNA"/>
</dbReference>
<dbReference type="GO" id="GO:0043565">
    <property type="term" value="F:sequence-specific DNA binding"/>
    <property type="evidence" value="ECO:0007669"/>
    <property type="project" value="InterPro"/>
</dbReference>
<proteinExistence type="predicted"/>
<dbReference type="InterPro" id="IPR020449">
    <property type="entry name" value="Tscrpt_reg_AraC-type_HTH"/>
</dbReference>
<keyword evidence="3" id="KW-0804">Transcription</keyword>
<dbReference type="InterPro" id="IPR050204">
    <property type="entry name" value="AraC_XylS_family_regulators"/>
</dbReference>
<evidence type="ECO:0000313" key="6">
    <source>
        <dbReference type="Proteomes" id="UP000215896"/>
    </source>
</evidence>
<evidence type="ECO:0000256" key="2">
    <source>
        <dbReference type="ARBA" id="ARBA00023125"/>
    </source>
</evidence>
<evidence type="ECO:0000256" key="1">
    <source>
        <dbReference type="ARBA" id="ARBA00023015"/>
    </source>
</evidence>
<dbReference type="SMART" id="SM00342">
    <property type="entry name" value="HTH_ARAC"/>
    <property type="match status" value="1"/>
</dbReference>
<name>A0A255GL22_9ACTN</name>
<reference evidence="5 6" key="1">
    <citation type="submission" date="2017-07" db="EMBL/GenBank/DDBJ databases">
        <title>Draft whole genome sequences of clinical Proprionibacteriaceae strains.</title>
        <authorList>
            <person name="Bernier A.-M."/>
            <person name="Bernard K."/>
            <person name="Domingo M.-C."/>
        </authorList>
    </citation>
    <scope>NUCLEOTIDE SEQUENCE [LARGE SCALE GENOMIC DNA]</scope>
    <source>
        <strain evidence="5 6">NML 030167</strain>
    </source>
</reference>
<dbReference type="InterPro" id="IPR009057">
    <property type="entry name" value="Homeodomain-like_sf"/>
</dbReference>
<dbReference type="PROSITE" id="PS01124">
    <property type="entry name" value="HTH_ARAC_FAMILY_2"/>
    <property type="match status" value="1"/>
</dbReference>
<dbReference type="OrthoDB" id="2060755at2"/>
<dbReference type="PRINTS" id="PR00032">
    <property type="entry name" value="HTHARAC"/>
</dbReference>